<feature type="coiled-coil region" evidence="4">
    <location>
        <begin position="1632"/>
        <end position="1659"/>
    </location>
</feature>
<dbReference type="InterPro" id="IPR057981">
    <property type="entry name" value="TPR_LAA1-like_C"/>
</dbReference>
<dbReference type="GO" id="GO:0042147">
    <property type="term" value="P:retrograde transport, endosome to Golgi"/>
    <property type="evidence" value="ECO:0007669"/>
    <property type="project" value="TreeGrafter"/>
</dbReference>
<dbReference type="PANTHER" id="PTHR21663">
    <property type="entry name" value="HYPOTHETICAL HEAT DOMAIN-CONTAINING"/>
    <property type="match status" value="1"/>
</dbReference>
<keyword evidence="2" id="KW-0677">Repeat</keyword>
<dbReference type="GO" id="GO:0006897">
    <property type="term" value="P:endocytosis"/>
    <property type="evidence" value="ECO:0007669"/>
    <property type="project" value="TreeGrafter"/>
</dbReference>
<dbReference type="Pfam" id="PF25468">
    <property type="entry name" value="HEAT_HEATR5A"/>
    <property type="match status" value="1"/>
</dbReference>
<keyword evidence="7" id="KW-1185">Reference proteome</keyword>
<comment type="similarity">
    <text evidence="1">Belongs to the HEATR5 family.</text>
</comment>
<evidence type="ECO:0000256" key="3">
    <source>
        <dbReference type="ARBA" id="ARBA00070811"/>
    </source>
</evidence>
<dbReference type="GO" id="GO:0016020">
    <property type="term" value="C:membrane"/>
    <property type="evidence" value="ECO:0007669"/>
    <property type="project" value="TreeGrafter"/>
</dbReference>
<name>A0A9N9XKP7_PHYSR</name>
<evidence type="ECO:0000256" key="4">
    <source>
        <dbReference type="SAM" id="Coils"/>
    </source>
</evidence>
<protein>
    <recommendedName>
        <fullName evidence="3">HEAT repeat-containing protein 5A</fullName>
    </recommendedName>
</protein>
<organism evidence="6 7">
    <name type="scientific">Phyllotreta striolata</name>
    <name type="common">Striped flea beetle</name>
    <name type="synonym">Crioceris striolata</name>
    <dbReference type="NCBI Taxonomy" id="444603"/>
    <lineage>
        <taxon>Eukaryota</taxon>
        <taxon>Metazoa</taxon>
        <taxon>Ecdysozoa</taxon>
        <taxon>Arthropoda</taxon>
        <taxon>Hexapoda</taxon>
        <taxon>Insecta</taxon>
        <taxon>Pterygota</taxon>
        <taxon>Neoptera</taxon>
        <taxon>Endopterygota</taxon>
        <taxon>Coleoptera</taxon>
        <taxon>Polyphaga</taxon>
        <taxon>Cucujiformia</taxon>
        <taxon>Chrysomeloidea</taxon>
        <taxon>Chrysomelidae</taxon>
        <taxon>Galerucinae</taxon>
        <taxon>Alticini</taxon>
        <taxon>Phyllotreta</taxon>
    </lineage>
</organism>
<dbReference type="Gene3D" id="1.25.10.10">
    <property type="entry name" value="Leucine-rich Repeat Variant"/>
    <property type="match status" value="3"/>
</dbReference>
<dbReference type="SUPFAM" id="SSF48371">
    <property type="entry name" value="ARM repeat"/>
    <property type="match status" value="2"/>
</dbReference>
<dbReference type="Pfam" id="PF20210">
    <property type="entry name" value="Laa1_Sip1_HTR5"/>
    <property type="match status" value="1"/>
</dbReference>
<evidence type="ECO:0000313" key="7">
    <source>
        <dbReference type="Proteomes" id="UP001153712"/>
    </source>
</evidence>
<dbReference type="FunFam" id="1.25.10.10:FF:000138">
    <property type="entry name" value="Putative HEAT repeat-containing protein 5B"/>
    <property type="match status" value="1"/>
</dbReference>
<dbReference type="GO" id="GO:0005829">
    <property type="term" value="C:cytosol"/>
    <property type="evidence" value="ECO:0007669"/>
    <property type="project" value="GOC"/>
</dbReference>
<evidence type="ECO:0000259" key="5">
    <source>
        <dbReference type="Pfam" id="PF25808"/>
    </source>
</evidence>
<dbReference type="InterPro" id="IPR011989">
    <property type="entry name" value="ARM-like"/>
</dbReference>
<evidence type="ECO:0000256" key="1">
    <source>
        <dbReference type="ARBA" id="ARBA00008304"/>
    </source>
</evidence>
<dbReference type="InterPro" id="IPR016024">
    <property type="entry name" value="ARM-type_fold"/>
</dbReference>
<feature type="domain" description="LAA1-like C-terminal TPR repeats" evidence="5">
    <location>
        <begin position="1859"/>
        <end position="2017"/>
    </location>
</feature>
<dbReference type="EMBL" id="OU900103">
    <property type="protein sequence ID" value="CAG9855364.1"/>
    <property type="molecule type" value="Genomic_DNA"/>
</dbReference>
<dbReference type="Pfam" id="PF25808">
    <property type="entry name" value="TPR_LAA1_C"/>
    <property type="match status" value="1"/>
</dbReference>
<keyword evidence="4" id="KW-0175">Coiled coil</keyword>
<dbReference type="InterPro" id="IPR046837">
    <property type="entry name" value="Laa1/Sip1/HEATR5-like_HEAT"/>
</dbReference>
<dbReference type="InterPro" id="IPR040108">
    <property type="entry name" value="Laa1/Sip1/HEATR5"/>
</dbReference>
<dbReference type="PANTHER" id="PTHR21663:SF0">
    <property type="entry name" value="HEAT REPEAT-CONTAINING PROTEIN 5B"/>
    <property type="match status" value="1"/>
</dbReference>
<dbReference type="OrthoDB" id="192608at2759"/>
<reference evidence="6" key="1">
    <citation type="submission" date="2022-01" db="EMBL/GenBank/DDBJ databases">
        <authorList>
            <person name="King R."/>
        </authorList>
    </citation>
    <scope>NUCLEOTIDE SEQUENCE</scope>
</reference>
<proteinExistence type="inferred from homology"/>
<dbReference type="GO" id="GO:0005794">
    <property type="term" value="C:Golgi apparatus"/>
    <property type="evidence" value="ECO:0007669"/>
    <property type="project" value="TreeGrafter"/>
</dbReference>
<dbReference type="GO" id="GO:0008104">
    <property type="term" value="P:intracellular protein localization"/>
    <property type="evidence" value="ECO:0007669"/>
    <property type="project" value="TreeGrafter"/>
</dbReference>
<sequence>MELSHSLTLNEEALAQISEAKRPVFIFEWLRFLDKVLIAAQKNDIKGCQKQLVQQLMNHIQESPGPPTRKLIARCLATLFSVGDTFLLFDTVNKCNDILKNKDDSPSFLPTRLAAICCVGTMYQKLGRMMGRSYEETVQILIRSLRNAESQTRIEIMLTLEKVCAGMGTAISNVHKDIYKAARHCLIDRVMAVRCAATRCLLEMLNHAPFLYTTELESLATLCFRAFDGSNYIVRCTVAKLLGALIAMTQQQPQGVGKSTQPQQQKSPKPVSLDEALGVFMSGFLRGGVGFLKGTGEIIKGSSGVNREVRVGVTHGYVTFVQILGSKWLERNMKSFLAHILHLAANPKAASSHVDAVYSRKCINFILRSILGKMLGERAQSSACKEIAQIIVKEMNSIDFNPENAKDVNQETLFSQHLLVCALQEIGALVLSLGTSAHDLITDQSLNLIDVTISVLIHSCQAARLAAAWCLRCICVAVPSQISPLIDRCVNGIEQFRTSPEAISGYSSALAAVLGGVKLSPLGVPHMKGKIIFNTAEELLRSASQNSRLSLNRTHAGWLLIGAIMTLGIPVVKGLLPRMLLLWRNSFPRSAKELESEKARGDVFTWQVTLEGRAGALSAMHSFLQNCPELVTEDTTRRLLTPIESALAMLTNISGVLKNYGQHLKAPAAMVRLRLCETLLLLHPQCYENSYTHLLRMLVAEFTLTENPANTTTSQLRSVCHADDSVILGTWLQETDHRTIEDQMEPNRRADGEHLQPNSAAGSGALEHDPCCLYRQVNTGETIPGPLPLGVTVIDISVLLFGQIFPRVTNKHRVQMLDHFTECVKHVRSTRLEAVQMNVFTALLSGLKGLTETKVNINQEDFKKSAVGLIISALTSPNPILRYAAGEAVGRMAQVVSDPKFTAELAQTSFDRLKSARDVASRTGHSLALGCLHKYVGGMGSSQHLNTSVSILLALAQDQTSPIVQVWSLHALALIVDSGGPMFRGYVEPSLSLLLKLLLNVPQSYIDVHQCIGKVLSALITTIGPELQGNTSSICTARSSFLCACAIMQDHHDPLVQAEATGCLQQLHLFAPKHVNLSSLVPTLCRTLSSNHLLLRKAAISCLRQLVQREAKEVCEHALNLANESRDDNKVEGLLITETGLPGVFFSMLDTETDICLIKNIHDTIISMLQVLASDNLSQWLGLCKDVLTVATETSTEDRLNPGLIDADENYEADDDQAEFHAEEDPSHVAVQPRWPTRVFAAECVRKIIAACETNRSAHFDLVKAKELQFTKGKSDFLSLHLSDLIRMAFIAATSDSDPLRLEGLKTLQEIIDKFAKVPEPEFPGHLLLEQFQAQVGAALRPAFLPDTSSLVTAAACEVCSTWIGSNVARDLNDLRRVHQLLVSSLTKLRNKNNMSQLYNESLVTLEKLSILKAWAEVYIVAMKGNDAAPSFALTIAPISDSNENNEFAEFESQGESLLTLVQPELVSLSQYWLSALKDHALLSLPTEFSSQLPHDGGAFYTNETMDSSRPFYASFWPPILHAAALWLNSSCFNQTNKDNNENVNNNNRTNEDPSDRFHLLFGICMEALCSLRSIEPLESIITCLHALYTLLDTNYTRELLVSDISLGIEMCNVLHRLILTRDNHTCQLLCLEVLKQVVKAAQEQLARKKRNRQNEADNTIDVDLLGEGGELGDLVPGKSLVVSILEVCLCLLIRQLPSLSPAPNTTVVNSLKVNQSNDQSSQLIAASISCIENLHTLCSPKGAISILPTVLYLATGVVKEVATKGINDTNVVANNPSVQAALHCLKILATDAYCNHPESANNWQKLLQSALAKIIDLAKTRNDQTKLDEVTMMLAIAVFVLNAPYKVVTVPNLQYPCINHFRQCLENSNSVVKLRCVRTLKSLFAHNDRLVSTPYIHTLAPHLVEFLYSDAAKRPHSEGDLFVTLETITTVESLIELAEPEKRIQMLTLLVPVLVSYLTPDSSSRNTFTQSLSDASLQWLMKIGPKYPQEFKRLMMQSDDLRIKLENAIRTNQVQTCKVKNDVNINQHLPSHTPTIKLKTDFSNFS</sequence>
<dbReference type="FunFam" id="1.25.10.10:FF:000098">
    <property type="entry name" value="HEAT repeat-containing protein 5A isoform X2"/>
    <property type="match status" value="1"/>
</dbReference>
<accession>A0A9N9XKP7</accession>
<evidence type="ECO:0000256" key="2">
    <source>
        <dbReference type="ARBA" id="ARBA00022737"/>
    </source>
</evidence>
<evidence type="ECO:0000313" key="6">
    <source>
        <dbReference type="EMBL" id="CAG9855364.1"/>
    </source>
</evidence>
<gene>
    <name evidence="6" type="ORF">PHYEVI_LOCUS1815</name>
</gene>
<dbReference type="Proteomes" id="UP001153712">
    <property type="component" value="Chromosome 10"/>
</dbReference>
<dbReference type="GO" id="GO:0030139">
    <property type="term" value="C:endocytic vesicle"/>
    <property type="evidence" value="ECO:0007669"/>
    <property type="project" value="TreeGrafter"/>
</dbReference>